<dbReference type="PANTHER" id="PTHR10587:SF78">
    <property type="entry name" value="PEPTIDOGLYCAN-N-ACETYLMURAMIC ACID DEACETYLASE PDAA"/>
    <property type="match status" value="1"/>
</dbReference>
<dbReference type="EMBL" id="JACOPK010000003">
    <property type="protein sequence ID" value="MBC5695014.1"/>
    <property type="molecule type" value="Genomic_DNA"/>
</dbReference>
<organism evidence="3 4">
    <name type="scientific">Agathobaculum hominis</name>
    <dbReference type="NCBI Taxonomy" id="2763014"/>
    <lineage>
        <taxon>Bacteria</taxon>
        <taxon>Bacillati</taxon>
        <taxon>Bacillota</taxon>
        <taxon>Clostridia</taxon>
        <taxon>Eubacteriales</taxon>
        <taxon>Butyricicoccaceae</taxon>
        <taxon>Agathobaculum</taxon>
    </lineage>
</organism>
<dbReference type="InterPro" id="IPR050248">
    <property type="entry name" value="Polysacc_deacetylase_ArnD"/>
</dbReference>
<accession>A0ABR7GL19</accession>
<evidence type="ECO:0000256" key="1">
    <source>
        <dbReference type="SAM" id="SignalP"/>
    </source>
</evidence>
<comment type="caution">
    <text evidence="3">The sequence shown here is derived from an EMBL/GenBank/DDBJ whole genome shotgun (WGS) entry which is preliminary data.</text>
</comment>
<feature type="domain" description="NodB homology" evidence="2">
    <location>
        <begin position="62"/>
        <end position="243"/>
    </location>
</feature>
<sequence length="398" mass="42748">MKNICKRTLCAVLALGMALLPAGATNWGLWYGNGLHQPPNGEDTVQTLAKYGAYYMGSADEKTLYLTFDCGYENGNTAKILDTLKKQHVPGAFFVVGDYLKTAPALVRRMGDEGHLVGNHTNNHPNMSKVGKERFTSELTAVSSQYRQLTGRRIAPFYRPPEGSYTYDNLSWAQSLGYHTTLWSVAYADWDPASQPSYASAKQTIRARAHNGAIILLHAVSSTNAAILNDLISGWKAEGYTFKALSALPGIKNPTVNALPNDAAFAVGEKRAAFTAFLIDDANYIKLRDAAAALSGTEKAFAVAYDAASDSVQLSRGGAYEALGTELSGMRDAAVVQAGAGSQSITLDGEALTLKSYLIDDANYVKLRDLAQALDCGVAYDNATRAVVLDPAAKYDTE</sequence>
<dbReference type="Gene3D" id="3.20.20.370">
    <property type="entry name" value="Glycoside hydrolase/deacetylase"/>
    <property type="match status" value="1"/>
</dbReference>
<gene>
    <name evidence="3" type="ORF">H8S02_03520</name>
</gene>
<dbReference type="InterPro" id="IPR011330">
    <property type="entry name" value="Glyco_hydro/deAcase_b/a-brl"/>
</dbReference>
<dbReference type="SUPFAM" id="SSF88713">
    <property type="entry name" value="Glycoside hydrolase/deacetylase"/>
    <property type="match status" value="1"/>
</dbReference>
<evidence type="ECO:0000313" key="4">
    <source>
        <dbReference type="Proteomes" id="UP000641741"/>
    </source>
</evidence>
<name>A0ABR7GL19_9FIRM</name>
<dbReference type="PROSITE" id="PS51677">
    <property type="entry name" value="NODB"/>
    <property type="match status" value="1"/>
</dbReference>
<dbReference type="Pfam" id="PF01522">
    <property type="entry name" value="Polysacc_deac_1"/>
    <property type="match status" value="1"/>
</dbReference>
<feature type="chain" id="PRO_5045242809" evidence="1">
    <location>
        <begin position="25"/>
        <end position="398"/>
    </location>
</feature>
<protein>
    <submittedName>
        <fullName evidence="3">Polysaccharide deacetylase family protein</fullName>
    </submittedName>
</protein>
<dbReference type="Proteomes" id="UP000641741">
    <property type="component" value="Unassembled WGS sequence"/>
</dbReference>
<keyword evidence="1" id="KW-0732">Signal</keyword>
<keyword evidence="4" id="KW-1185">Reference proteome</keyword>
<dbReference type="PANTHER" id="PTHR10587">
    <property type="entry name" value="GLYCOSYL TRANSFERASE-RELATED"/>
    <property type="match status" value="1"/>
</dbReference>
<dbReference type="RefSeq" id="WP_186969327.1">
    <property type="nucleotide sequence ID" value="NZ_JACOPK010000003.1"/>
</dbReference>
<proteinExistence type="predicted"/>
<reference evidence="3 4" key="1">
    <citation type="submission" date="2020-08" db="EMBL/GenBank/DDBJ databases">
        <title>Genome public.</title>
        <authorList>
            <person name="Liu C."/>
            <person name="Sun Q."/>
        </authorList>
    </citation>
    <scope>NUCLEOTIDE SEQUENCE [LARGE SCALE GENOMIC DNA]</scope>
    <source>
        <strain evidence="3 4">M2</strain>
    </source>
</reference>
<evidence type="ECO:0000313" key="3">
    <source>
        <dbReference type="EMBL" id="MBC5695014.1"/>
    </source>
</evidence>
<dbReference type="InterPro" id="IPR002509">
    <property type="entry name" value="NODB_dom"/>
</dbReference>
<evidence type="ECO:0000259" key="2">
    <source>
        <dbReference type="PROSITE" id="PS51677"/>
    </source>
</evidence>
<feature type="signal peptide" evidence="1">
    <location>
        <begin position="1"/>
        <end position="24"/>
    </location>
</feature>